<dbReference type="Proteomes" id="UP000234474">
    <property type="component" value="Unassembled WGS sequence"/>
</dbReference>
<comment type="caution">
    <text evidence="2">The sequence shown here is derived from an EMBL/GenBank/DDBJ whole genome shotgun (WGS) entry which is preliminary data.</text>
</comment>
<evidence type="ECO:0000313" key="3">
    <source>
        <dbReference type="Proteomes" id="UP000234474"/>
    </source>
</evidence>
<dbReference type="InterPro" id="IPR038966">
    <property type="entry name" value="TMA17"/>
</dbReference>
<evidence type="ECO:0000256" key="1">
    <source>
        <dbReference type="SAM" id="MobiDB-lite"/>
    </source>
</evidence>
<keyword evidence="3" id="KW-1185">Reference proteome</keyword>
<dbReference type="RefSeq" id="XP_024683047.1">
    <property type="nucleotide sequence ID" value="XM_024825688.1"/>
</dbReference>
<sequence length="153" mass="16864">MSEEAQPITLEAFAEAIKELPLSAVYAKVSEIRNSIAHLRRSNSELRAFVDGACESESDKRELEGYIAENEGVITTMNDRIGLLKTEIENRGERWIEEEVAADTKVDGDEVSASLSEQPVVNGTAGDERPGAHQDATRRPEDTQADEEEGVYL</sequence>
<dbReference type="GeneID" id="36533013"/>
<gene>
    <name evidence="2" type="ORF">P174DRAFT_431373</name>
</gene>
<dbReference type="SUPFAM" id="SSF47661">
    <property type="entry name" value="t-snare proteins"/>
    <property type="match status" value="1"/>
</dbReference>
<dbReference type="GO" id="GO:0016020">
    <property type="term" value="C:membrane"/>
    <property type="evidence" value="ECO:0007669"/>
    <property type="project" value="InterPro"/>
</dbReference>
<feature type="compositionally biased region" description="Basic and acidic residues" evidence="1">
    <location>
        <begin position="126"/>
        <end position="142"/>
    </location>
</feature>
<name>A0A2I1CA05_ASPN1</name>
<dbReference type="AlphaFoldDB" id="A0A2I1CA05"/>
<dbReference type="GO" id="GO:0030674">
    <property type="term" value="F:protein-macromolecule adaptor activity"/>
    <property type="evidence" value="ECO:0007669"/>
    <property type="project" value="TreeGrafter"/>
</dbReference>
<dbReference type="GO" id="GO:0070682">
    <property type="term" value="P:proteasome regulatory particle assembly"/>
    <property type="evidence" value="ECO:0007669"/>
    <property type="project" value="InterPro"/>
</dbReference>
<dbReference type="InterPro" id="IPR010989">
    <property type="entry name" value="SNARE"/>
</dbReference>
<evidence type="ECO:0000313" key="2">
    <source>
        <dbReference type="EMBL" id="PKX94452.1"/>
    </source>
</evidence>
<dbReference type="OrthoDB" id="548474at2759"/>
<dbReference type="OMA" id="FIDETCE"/>
<dbReference type="VEuPathDB" id="FungiDB:P174DRAFT_431373"/>
<proteinExistence type="predicted"/>
<organism evidence="2 3">
    <name type="scientific">Aspergillus novofumigatus (strain IBT 16806)</name>
    <dbReference type="NCBI Taxonomy" id="1392255"/>
    <lineage>
        <taxon>Eukaryota</taxon>
        <taxon>Fungi</taxon>
        <taxon>Dikarya</taxon>
        <taxon>Ascomycota</taxon>
        <taxon>Pezizomycotina</taxon>
        <taxon>Eurotiomycetes</taxon>
        <taxon>Eurotiomycetidae</taxon>
        <taxon>Eurotiales</taxon>
        <taxon>Aspergillaceae</taxon>
        <taxon>Aspergillus</taxon>
        <taxon>Aspergillus subgen. Fumigati</taxon>
    </lineage>
</organism>
<feature type="compositionally biased region" description="Acidic residues" evidence="1">
    <location>
        <begin position="143"/>
        <end position="153"/>
    </location>
</feature>
<protein>
    <submittedName>
        <fullName evidence="2">Uncharacterized protein</fullName>
    </submittedName>
</protein>
<feature type="region of interest" description="Disordered" evidence="1">
    <location>
        <begin position="101"/>
        <end position="153"/>
    </location>
</feature>
<dbReference type="GO" id="GO:0016192">
    <property type="term" value="P:vesicle-mediated transport"/>
    <property type="evidence" value="ECO:0007669"/>
    <property type="project" value="InterPro"/>
</dbReference>
<accession>A0A2I1CA05</accession>
<dbReference type="STRING" id="1392255.A0A2I1CA05"/>
<dbReference type="PANTHER" id="PTHR40422">
    <property type="entry name" value="TRANSLATION MACHINERY-ASSOCIATED PROTEIN 17"/>
    <property type="match status" value="1"/>
</dbReference>
<dbReference type="EMBL" id="MSZS01000004">
    <property type="protein sequence ID" value="PKX94452.1"/>
    <property type="molecule type" value="Genomic_DNA"/>
</dbReference>
<reference evidence="3" key="1">
    <citation type="journal article" date="2018" name="Proc. Natl. Acad. Sci. U.S.A.">
        <title>Linking secondary metabolites to gene clusters through genome sequencing of six diverse Aspergillus species.</title>
        <authorList>
            <person name="Kaerboelling I."/>
            <person name="Vesth T.C."/>
            <person name="Frisvad J.C."/>
            <person name="Nybo J.L."/>
            <person name="Theobald S."/>
            <person name="Kuo A."/>
            <person name="Bowyer P."/>
            <person name="Matsuda Y."/>
            <person name="Mondo S."/>
            <person name="Lyhne E.K."/>
            <person name="Kogle M.E."/>
            <person name="Clum A."/>
            <person name="Lipzen A."/>
            <person name="Salamov A."/>
            <person name="Ngan C.Y."/>
            <person name="Daum C."/>
            <person name="Chiniquy J."/>
            <person name="Barry K."/>
            <person name="LaButti K."/>
            <person name="Haridas S."/>
            <person name="Simmons B.A."/>
            <person name="Magnuson J.K."/>
            <person name="Mortensen U.H."/>
            <person name="Larsen T.O."/>
            <person name="Grigoriev I.V."/>
            <person name="Baker S.E."/>
            <person name="Andersen M.R."/>
        </authorList>
    </citation>
    <scope>NUCLEOTIDE SEQUENCE [LARGE SCALE GENOMIC DNA]</scope>
    <source>
        <strain evidence="3">IBT 16806</strain>
    </source>
</reference>
<dbReference type="PANTHER" id="PTHR40422:SF1">
    <property type="entry name" value="TRANSLATION MACHINERY-ASSOCIATED PROTEIN 17"/>
    <property type="match status" value="1"/>
</dbReference>